<dbReference type="Ensembl" id="ENSDLAT00005040680.2">
    <property type="protein sequence ID" value="ENSDLAP00005038108.1"/>
    <property type="gene ID" value="ENSDLAG00005017006.2"/>
</dbReference>
<reference evidence="1" key="1">
    <citation type="submission" date="2025-08" db="UniProtKB">
        <authorList>
            <consortium name="Ensembl"/>
        </authorList>
    </citation>
    <scope>IDENTIFICATION</scope>
</reference>
<evidence type="ECO:0000313" key="2">
    <source>
        <dbReference type="Proteomes" id="UP000694389"/>
    </source>
</evidence>
<name>A0A8C4H6U2_DICLA</name>
<protein>
    <submittedName>
        <fullName evidence="1">Uncharacterized protein</fullName>
    </submittedName>
</protein>
<proteinExistence type="predicted"/>
<dbReference type="GO" id="GO:0003676">
    <property type="term" value="F:nucleic acid binding"/>
    <property type="evidence" value="ECO:0007669"/>
    <property type="project" value="InterPro"/>
</dbReference>
<dbReference type="Proteomes" id="UP000694389">
    <property type="component" value="Unassembled WGS sequence"/>
</dbReference>
<evidence type="ECO:0000313" key="1">
    <source>
        <dbReference type="Ensembl" id="ENSDLAP00005038108.1"/>
    </source>
</evidence>
<dbReference type="AlphaFoldDB" id="A0A8C4H6U2"/>
<dbReference type="InterPro" id="IPR036397">
    <property type="entry name" value="RNaseH_sf"/>
</dbReference>
<dbReference type="GeneTree" id="ENSGT00940000180704"/>
<dbReference type="Gene3D" id="3.30.420.10">
    <property type="entry name" value="Ribonuclease H-like superfamily/Ribonuclease H"/>
    <property type="match status" value="1"/>
</dbReference>
<accession>A0A8C4H6U2</accession>
<organism evidence="1 2">
    <name type="scientific">Dicentrarchus labrax</name>
    <name type="common">European seabass</name>
    <name type="synonym">Morone labrax</name>
    <dbReference type="NCBI Taxonomy" id="13489"/>
    <lineage>
        <taxon>Eukaryota</taxon>
        <taxon>Metazoa</taxon>
        <taxon>Chordata</taxon>
        <taxon>Craniata</taxon>
        <taxon>Vertebrata</taxon>
        <taxon>Euteleostomi</taxon>
        <taxon>Actinopterygii</taxon>
        <taxon>Neopterygii</taxon>
        <taxon>Teleostei</taxon>
        <taxon>Neoteleostei</taxon>
        <taxon>Acanthomorphata</taxon>
        <taxon>Eupercaria</taxon>
        <taxon>Moronidae</taxon>
        <taxon>Dicentrarchus</taxon>
    </lineage>
</organism>
<sequence>VQLQRVLRLHDENLCDDCIQKTTQGGGGSVMVWAGIYHGGKTPLVVLDGNINAVVYRDNIKSLSVSIWFVVRQSVQHAQILIIHCL</sequence>
<reference evidence="1" key="2">
    <citation type="submission" date="2025-09" db="UniProtKB">
        <authorList>
            <consortium name="Ensembl"/>
        </authorList>
    </citation>
    <scope>IDENTIFICATION</scope>
</reference>
<keyword evidence="2" id="KW-1185">Reference proteome</keyword>